<dbReference type="Proteomes" id="UP000267900">
    <property type="component" value="Chromosome"/>
</dbReference>
<dbReference type="Gene3D" id="2.130.10.10">
    <property type="entry name" value="YVTN repeat-like/Quinoprotein amine dehydrogenase"/>
    <property type="match status" value="1"/>
</dbReference>
<keyword evidence="2" id="KW-1185">Reference proteome</keyword>
<dbReference type="InterPro" id="IPR015943">
    <property type="entry name" value="WD40/YVTN_repeat-like_dom_sf"/>
</dbReference>
<dbReference type="RefSeq" id="WP_126912467.1">
    <property type="nucleotide sequence ID" value="NZ_CP034587.1"/>
</dbReference>
<accession>A0A3S9PC90</accession>
<evidence type="ECO:0000313" key="1">
    <source>
        <dbReference type="EMBL" id="AZQ69902.1"/>
    </source>
</evidence>
<dbReference type="EMBL" id="CP034587">
    <property type="protein sequence ID" value="AZQ69902.1"/>
    <property type="molecule type" value="Genomic_DNA"/>
</dbReference>
<dbReference type="AlphaFoldDB" id="A0A3S9PC90"/>
<name>A0A3S9PC90_STRLT</name>
<dbReference type="SUPFAM" id="SSF63829">
    <property type="entry name" value="Calcium-dependent phosphotriesterase"/>
    <property type="match status" value="1"/>
</dbReference>
<reference evidence="1 2" key="1">
    <citation type="submission" date="2018-12" db="EMBL/GenBank/DDBJ databases">
        <title>The whole draft genome of Streptomyce luteoverticillatus CGMCC 15060.</title>
        <authorList>
            <person name="Feng Z."/>
            <person name="Chen G."/>
            <person name="Zhang J."/>
            <person name="Zhu H."/>
            <person name="Yu X."/>
            <person name="Zhang W."/>
            <person name="Zhang X."/>
        </authorList>
    </citation>
    <scope>NUCLEOTIDE SEQUENCE [LARGE SCALE GENOMIC DNA]</scope>
    <source>
        <strain evidence="1 2">CGMCC 15060</strain>
    </source>
</reference>
<protein>
    <recommendedName>
        <fullName evidence="3">YncE family protein</fullName>
    </recommendedName>
</protein>
<evidence type="ECO:0008006" key="3">
    <source>
        <dbReference type="Google" id="ProtNLM"/>
    </source>
</evidence>
<organism evidence="1 2">
    <name type="scientific">Streptomyces luteoverticillatus</name>
    <name type="common">Streptoverticillium luteoverticillatus</name>
    <dbReference type="NCBI Taxonomy" id="66425"/>
    <lineage>
        <taxon>Bacteria</taxon>
        <taxon>Bacillati</taxon>
        <taxon>Actinomycetota</taxon>
        <taxon>Actinomycetes</taxon>
        <taxon>Kitasatosporales</taxon>
        <taxon>Streptomycetaceae</taxon>
        <taxon>Streptomyces</taxon>
    </lineage>
</organism>
<sequence length="439" mass="47217">MPDPGTIQEYSIGNYKPHSLAQGNARYLWVTTENKAVIRVNPNAGNSQMVVNHSMVPQLSAGIIKDPDGLQRVWFAAPAPPAQEDPIVIMETTGINAIQFYPLENDAKAESIKLRTTNVGSGGTPIPEYSLIFAEPQHSYIGILTPSHGTIDRMPVSQSTWLWDVAVTTDTTGKIHTYWATGQTRTTTPVRTENGLYRRSPGAMAWERIEVLRGGQKPFYVIADTTAVWLTATNPNQVIRFDLGTGTARTADLGTAIPQQLTLSPTGELWVASSEGLHEFDARLNTNGSLVRLPNGGGAKGICVAADGKLWYTNPTRKTVGSYSVPPPPYGAPSRLGRTQIVAQGETEAHMKDEVAQPLIAEYVANGRPVPGIPLTCRIDAEGAAFEDGTHERVIITDQRGRVALPTVITGDVQEQAVISVGLGDTEPHAATTLTITPA</sequence>
<gene>
    <name evidence="1" type="ORF">EKH77_00520</name>
</gene>
<dbReference type="OrthoDB" id="9812926at2"/>
<evidence type="ECO:0000313" key="2">
    <source>
        <dbReference type="Proteomes" id="UP000267900"/>
    </source>
</evidence>
<proteinExistence type="predicted"/>